<accession>A0A061DQ52</accession>
<gene>
    <name evidence="2" type="ORF">TCM_004542</name>
</gene>
<reference evidence="2 3" key="1">
    <citation type="journal article" date="2013" name="Genome Biol.">
        <title>The genome sequence of the most widely cultivated cacao type and its use to identify candidate genes regulating pod color.</title>
        <authorList>
            <person name="Motamayor J.C."/>
            <person name="Mockaitis K."/>
            <person name="Schmutz J."/>
            <person name="Haiminen N."/>
            <person name="Iii D.L."/>
            <person name="Cornejo O."/>
            <person name="Findley S.D."/>
            <person name="Zheng P."/>
            <person name="Utro F."/>
            <person name="Royaert S."/>
            <person name="Saski C."/>
            <person name="Jenkins J."/>
            <person name="Podicheti R."/>
            <person name="Zhao M."/>
            <person name="Scheffler B.E."/>
            <person name="Stack J.C."/>
            <person name="Feltus F.A."/>
            <person name="Mustiga G.M."/>
            <person name="Amores F."/>
            <person name="Phillips W."/>
            <person name="Marelli J.P."/>
            <person name="May G.D."/>
            <person name="Shapiro H."/>
            <person name="Ma J."/>
            <person name="Bustamante C.D."/>
            <person name="Schnell R.J."/>
            <person name="Main D."/>
            <person name="Gilbert D."/>
            <person name="Parida L."/>
            <person name="Kuhn D.N."/>
        </authorList>
    </citation>
    <scope>NUCLEOTIDE SEQUENCE [LARGE SCALE GENOMIC DNA]</scope>
    <source>
        <strain evidence="3">cv. Matina 1-6</strain>
    </source>
</reference>
<name>A0A061DQ52_THECC</name>
<evidence type="ECO:0000313" key="2">
    <source>
        <dbReference type="EMBL" id="EOX94949.1"/>
    </source>
</evidence>
<dbReference type="AlphaFoldDB" id="A0A061DQ52"/>
<dbReference type="EMBL" id="CM001879">
    <property type="protein sequence ID" value="EOX94949.1"/>
    <property type="molecule type" value="Genomic_DNA"/>
</dbReference>
<dbReference type="Proteomes" id="UP000026915">
    <property type="component" value="Chromosome 1"/>
</dbReference>
<evidence type="ECO:0000313" key="3">
    <source>
        <dbReference type="Proteomes" id="UP000026915"/>
    </source>
</evidence>
<sequence>MIIKQKGNSRDINDLPPPHKKFLRRQQNQKKEAKVVSAQLLRSGMVTVTLFSFLQIYEPRLLRHVIDSVTLVSVHNFLLHSRSLFYTTTCSLMTTYPPPASLGSFISSSHMYNSKHMMKMTMPR</sequence>
<dbReference type="Gramene" id="EOX94949">
    <property type="protein sequence ID" value="EOX94949"/>
    <property type="gene ID" value="TCM_004542"/>
</dbReference>
<organism evidence="2 3">
    <name type="scientific">Theobroma cacao</name>
    <name type="common">Cacao</name>
    <name type="synonym">Cocoa</name>
    <dbReference type="NCBI Taxonomy" id="3641"/>
    <lineage>
        <taxon>Eukaryota</taxon>
        <taxon>Viridiplantae</taxon>
        <taxon>Streptophyta</taxon>
        <taxon>Embryophyta</taxon>
        <taxon>Tracheophyta</taxon>
        <taxon>Spermatophyta</taxon>
        <taxon>Magnoliopsida</taxon>
        <taxon>eudicotyledons</taxon>
        <taxon>Gunneridae</taxon>
        <taxon>Pentapetalae</taxon>
        <taxon>rosids</taxon>
        <taxon>malvids</taxon>
        <taxon>Malvales</taxon>
        <taxon>Malvaceae</taxon>
        <taxon>Byttnerioideae</taxon>
        <taxon>Theobroma</taxon>
    </lineage>
</organism>
<evidence type="ECO:0000256" key="1">
    <source>
        <dbReference type="SAM" id="MobiDB-lite"/>
    </source>
</evidence>
<keyword evidence="3" id="KW-1185">Reference proteome</keyword>
<feature type="region of interest" description="Disordered" evidence="1">
    <location>
        <begin position="1"/>
        <end position="29"/>
    </location>
</feature>
<protein>
    <submittedName>
        <fullName evidence="2">Uncharacterized protein</fullName>
    </submittedName>
</protein>
<dbReference type="InParanoid" id="A0A061DQ52"/>
<feature type="compositionally biased region" description="Basic residues" evidence="1">
    <location>
        <begin position="18"/>
        <end position="28"/>
    </location>
</feature>
<proteinExistence type="predicted"/>
<dbReference type="HOGENOM" id="CLU_2008067_0_0_1"/>